<dbReference type="PANTHER" id="PTHR10806">
    <property type="entry name" value="SIGNAL PEPTIDASE COMPLEX CATALYTIC SUBUNIT SEC11"/>
    <property type="match status" value="1"/>
</dbReference>
<evidence type="ECO:0008006" key="7">
    <source>
        <dbReference type="Google" id="ProtNLM"/>
    </source>
</evidence>
<reference evidence="6" key="1">
    <citation type="journal article" date="2015" name="Nature">
        <title>Complex archaea that bridge the gap between prokaryotes and eukaryotes.</title>
        <authorList>
            <person name="Spang A."/>
            <person name="Saw J.H."/>
            <person name="Jorgensen S.L."/>
            <person name="Zaremba-Niedzwiedzka K."/>
            <person name="Martijn J."/>
            <person name="Lind A.E."/>
            <person name="van Eijk R."/>
            <person name="Schleper C."/>
            <person name="Guy L."/>
            <person name="Ettema T.J."/>
        </authorList>
    </citation>
    <scope>NUCLEOTIDE SEQUENCE</scope>
</reference>
<dbReference type="AlphaFoldDB" id="A0A0F9GJD9"/>
<name>A0A0F9GJD9_9ZZZZ</name>
<evidence type="ECO:0000256" key="2">
    <source>
        <dbReference type="ARBA" id="ARBA00022692"/>
    </source>
</evidence>
<evidence type="ECO:0000256" key="5">
    <source>
        <dbReference type="SAM" id="Phobius"/>
    </source>
</evidence>
<dbReference type="PRINTS" id="PR00728">
    <property type="entry name" value="SIGNALPTASE"/>
</dbReference>
<proteinExistence type="predicted"/>
<comment type="caution">
    <text evidence="6">The sequence shown here is derived from an EMBL/GenBank/DDBJ whole genome shotgun (WGS) entry which is preliminary data.</text>
</comment>
<keyword evidence="2 5" id="KW-0812">Transmembrane</keyword>
<dbReference type="NCBIfam" id="TIGR02228">
    <property type="entry name" value="sigpep_I_arch"/>
    <property type="match status" value="1"/>
</dbReference>
<comment type="subcellular location">
    <subcellularLocation>
        <location evidence="1">Membrane</location>
    </subcellularLocation>
</comment>
<dbReference type="GO" id="GO:0016020">
    <property type="term" value="C:membrane"/>
    <property type="evidence" value="ECO:0007669"/>
    <property type="project" value="UniProtKB-SubCell"/>
</dbReference>
<feature type="transmembrane region" description="Helical" evidence="5">
    <location>
        <begin position="186"/>
        <end position="207"/>
    </location>
</feature>
<dbReference type="InterPro" id="IPR019533">
    <property type="entry name" value="Peptidase_S26"/>
</dbReference>
<dbReference type="CDD" id="cd06530">
    <property type="entry name" value="S26_SPase_I"/>
    <property type="match status" value="1"/>
</dbReference>
<evidence type="ECO:0000256" key="1">
    <source>
        <dbReference type="ARBA" id="ARBA00004370"/>
    </source>
</evidence>
<gene>
    <name evidence="6" type="ORF">LCGC14_1902780</name>
</gene>
<keyword evidence="3 5" id="KW-1133">Transmembrane helix</keyword>
<dbReference type="SUPFAM" id="SSF51306">
    <property type="entry name" value="LexA/Signal peptidase"/>
    <property type="match status" value="1"/>
</dbReference>
<sequence>MCYHKTIEQFIIMKEKYIKTSFNKKKLKKKESSPKRKIIIAIMLIVFAFSGSFLIYYIMQISLNTNTPMVVVVSGSMRPNLLEGDLLFLKGKDPALIKNGTVHGKEGDIIVFDARGLSGWMAPPSEPIVHRVIAKKYDGGWFFMTKGDANPSHDSSWIPESRVIGVVVGRIPYIGFVKILLTDSGLLIPLLVIISALLIISIVWDIIKGDNEKGKDKKKGELIFAEKPSQDEEIEEIEFDFTKQDEF</sequence>
<evidence type="ECO:0000313" key="6">
    <source>
        <dbReference type="EMBL" id="KKL90631.1"/>
    </source>
</evidence>
<evidence type="ECO:0000256" key="3">
    <source>
        <dbReference type="ARBA" id="ARBA00022989"/>
    </source>
</evidence>
<dbReference type="InterPro" id="IPR036286">
    <property type="entry name" value="LexA/Signal_pep-like_sf"/>
</dbReference>
<dbReference type="InterPro" id="IPR001733">
    <property type="entry name" value="Peptidase_S26B"/>
</dbReference>
<dbReference type="Gene3D" id="2.10.109.10">
    <property type="entry name" value="Umud Fragment, subunit A"/>
    <property type="match status" value="1"/>
</dbReference>
<organism evidence="6">
    <name type="scientific">marine sediment metagenome</name>
    <dbReference type="NCBI Taxonomy" id="412755"/>
    <lineage>
        <taxon>unclassified sequences</taxon>
        <taxon>metagenomes</taxon>
        <taxon>ecological metagenomes</taxon>
    </lineage>
</organism>
<dbReference type="EMBL" id="LAZR01019959">
    <property type="protein sequence ID" value="KKL90631.1"/>
    <property type="molecule type" value="Genomic_DNA"/>
</dbReference>
<dbReference type="PANTHER" id="PTHR10806:SF6">
    <property type="entry name" value="SIGNAL PEPTIDASE COMPLEX CATALYTIC SUBUNIT SEC11"/>
    <property type="match status" value="1"/>
</dbReference>
<keyword evidence="4 5" id="KW-0472">Membrane</keyword>
<evidence type="ECO:0000256" key="4">
    <source>
        <dbReference type="ARBA" id="ARBA00023136"/>
    </source>
</evidence>
<accession>A0A0F9GJD9</accession>
<feature type="transmembrane region" description="Helical" evidence="5">
    <location>
        <begin position="38"/>
        <end position="59"/>
    </location>
</feature>
<protein>
    <recommendedName>
        <fullName evidence="7">Peptidase S26 domain-containing protein</fullName>
    </recommendedName>
</protein>
<dbReference type="GO" id="GO:0004252">
    <property type="term" value="F:serine-type endopeptidase activity"/>
    <property type="evidence" value="ECO:0007669"/>
    <property type="project" value="InterPro"/>
</dbReference>
<dbReference type="GO" id="GO:0006465">
    <property type="term" value="P:signal peptide processing"/>
    <property type="evidence" value="ECO:0007669"/>
    <property type="project" value="InterPro"/>
</dbReference>